<name>X1HRK5_9ZZZZ</name>
<dbReference type="AlphaFoldDB" id="X1HRK5"/>
<feature type="transmembrane region" description="Helical" evidence="1">
    <location>
        <begin position="38"/>
        <end position="59"/>
    </location>
</feature>
<keyword evidence="1" id="KW-0472">Membrane</keyword>
<keyword evidence="1" id="KW-0812">Transmembrane</keyword>
<evidence type="ECO:0000256" key="1">
    <source>
        <dbReference type="SAM" id="Phobius"/>
    </source>
</evidence>
<proteinExistence type="predicted"/>
<organism evidence="2">
    <name type="scientific">marine sediment metagenome</name>
    <dbReference type="NCBI Taxonomy" id="412755"/>
    <lineage>
        <taxon>unclassified sequences</taxon>
        <taxon>metagenomes</taxon>
        <taxon>ecological metagenomes</taxon>
    </lineage>
</organism>
<sequence length="91" mass="10882">MAVNNKDDQLDEKQTFSTKLKKYFKNLIDFSQIDKKTILYIVIFIFLVVISVFLLYWNYFVDTTFIYVIIADWFVNPIHDLEIIGIFLFIG</sequence>
<protein>
    <submittedName>
        <fullName evidence="2">Uncharacterized protein</fullName>
    </submittedName>
</protein>
<keyword evidence="1" id="KW-1133">Transmembrane helix</keyword>
<reference evidence="2" key="1">
    <citation type="journal article" date="2014" name="Front. Microbiol.">
        <title>High frequency of phylogenetically diverse reductive dehalogenase-homologous genes in deep subseafloor sedimentary metagenomes.</title>
        <authorList>
            <person name="Kawai M."/>
            <person name="Futagami T."/>
            <person name="Toyoda A."/>
            <person name="Takaki Y."/>
            <person name="Nishi S."/>
            <person name="Hori S."/>
            <person name="Arai W."/>
            <person name="Tsubouchi T."/>
            <person name="Morono Y."/>
            <person name="Uchiyama I."/>
            <person name="Ito T."/>
            <person name="Fujiyama A."/>
            <person name="Inagaki F."/>
            <person name="Takami H."/>
        </authorList>
    </citation>
    <scope>NUCLEOTIDE SEQUENCE</scope>
    <source>
        <strain evidence="2">Expedition CK06-06</strain>
    </source>
</reference>
<dbReference type="EMBL" id="BARU01024012">
    <property type="protein sequence ID" value="GAH59695.1"/>
    <property type="molecule type" value="Genomic_DNA"/>
</dbReference>
<gene>
    <name evidence="2" type="ORF">S03H2_38897</name>
</gene>
<feature type="non-terminal residue" evidence="2">
    <location>
        <position position="91"/>
    </location>
</feature>
<accession>X1HRK5</accession>
<comment type="caution">
    <text evidence="2">The sequence shown here is derived from an EMBL/GenBank/DDBJ whole genome shotgun (WGS) entry which is preliminary data.</text>
</comment>
<evidence type="ECO:0000313" key="2">
    <source>
        <dbReference type="EMBL" id="GAH59695.1"/>
    </source>
</evidence>